<protein>
    <submittedName>
        <fullName evidence="2">Uncharacterized protein</fullName>
    </submittedName>
</protein>
<accession>A0A182FY92</accession>
<evidence type="ECO:0000313" key="2">
    <source>
        <dbReference type="EnsemblMetazoa" id="AALB014590-PA"/>
    </source>
</evidence>
<proteinExistence type="predicted"/>
<evidence type="ECO:0000313" key="3">
    <source>
        <dbReference type="Proteomes" id="UP000069272"/>
    </source>
</evidence>
<dbReference type="Proteomes" id="UP000069272">
    <property type="component" value="Chromosome X"/>
</dbReference>
<keyword evidence="3" id="KW-1185">Reference proteome</keyword>
<dbReference type="AlphaFoldDB" id="A0A182FY92"/>
<dbReference type="EnsemblMetazoa" id="AALB014590-RA">
    <property type="protein sequence ID" value="AALB014590-PA"/>
    <property type="gene ID" value="AALB014590"/>
</dbReference>
<evidence type="ECO:0000256" key="1">
    <source>
        <dbReference type="SAM" id="MobiDB-lite"/>
    </source>
</evidence>
<feature type="region of interest" description="Disordered" evidence="1">
    <location>
        <begin position="1"/>
        <end position="26"/>
    </location>
</feature>
<organism evidence="2 3">
    <name type="scientific">Anopheles albimanus</name>
    <name type="common">New world malaria mosquito</name>
    <dbReference type="NCBI Taxonomy" id="7167"/>
    <lineage>
        <taxon>Eukaryota</taxon>
        <taxon>Metazoa</taxon>
        <taxon>Ecdysozoa</taxon>
        <taxon>Arthropoda</taxon>
        <taxon>Hexapoda</taxon>
        <taxon>Insecta</taxon>
        <taxon>Pterygota</taxon>
        <taxon>Neoptera</taxon>
        <taxon>Endopterygota</taxon>
        <taxon>Diptera</taxon>
        <taxon>Nematocera</taxon>
        <taxon>Culicoidea</taxon>
        <taxon>Culicidae</taxon>
        <taxon>Anophelinae</taxon>
        <taxon>Anopheles</taxon>
    </lineage>
</organism>
<sequence>MLGRPLLPSTTAANNSSLSEEQKMCQKARTDAGDLLRWRDRCSPTNSMPSASFTAICLNCGSHCNWCTKRCDRMQVCARSWSSSCFAWRSMLVSKAAS</sequence>
<name>A0A182FY92_ANOAL</name>
<dbReference type="VEuPathDB" id="VectorBase:AALB014590"/>
<reference evidence="2 3" key="1">
    <citation type="journal article" date="2017" name="G3 (Bethesda)">
        <title>The Physical Genome Mapping of Anopheles albimanus Corrected Scaffold Misassemblies and Identified Interarm Rearrangements in Genus Anopheles.</title>
        <authorList>
            <person name="Artemov G.N."/>
            <person name="Peery A.N."/>
            <person name="Jiang X."/>
            <person name="Tu Z."/>
            <person name="Stegniy V.N."/>
            <person name="Sharakhova M.V."/>
            <person name="Sharakhov I.V."/>
        </authorList>
    </citation>
    <scope>NUCLEOTIDE SEQUENCE [LARGE SCALE GENOMIC DNA]</scope>
    <source>
        <strain evidence="2 3">ALBI9_A</strain>
    </source>
</reference>
<reference evidence="2" key="2">
    <citation type="submission" date="2022-08" db="UniProtKB">
        <authorList>
            <consortium name="EnsemblMetazoa"/>
        </authorList>
    </citation>
    <scope>IDENTIFICATION</scope>
    <source>
        <strain evidence="2">STECLA/ALBI9_A</strain>
    </source>
</reference>
<feature type="compositionally biased region" description="Polar residues" evidence="1">
    <location>
        <begin position="8"/>
        <end position="19"/>
    </location>
</feature>